<evidence type="ECO:0000256" key="1">
    <source>
        <dbReference type="ARBA" id="ARBA00004651"/>
    </source>
</evidence>
<comment type="caution">
    <text evidence="9">The sequence shown here is derived from an EMBL/GenBank/DDBJ whole genome shotgun (WGS) entry which is preliminary data.</text>
</comment>
<evidence type="ECO:0000313" key="9">
    <source>
        <dbReference type="EMBL" id="RGR89144.1"/>
    </source>
</evidence>
<dbReference type="EMBL" id="QRUU01000116">
    <property type="protein sequence ID" value="RGR89144.1"/>
    <property type="molecule type" value="Genomic_DNA"/>
</dbReference>
<keyword evidence="10" id="KW-1185">Reference proteome</keyword>
<proteinExistence type="inferred from homology"/>
<evidence type="ECO:0000259" key="8">
    <source>
        <dbReference type="Pfam" id="PF01757"/>
    </source>
</evidence>
<dbReference type="RefSeq" id="WP_007570899.1">
    <property type="nucleotide sequence ID" value="NZ_CABKNL010000012.1"/>
</dbReference>
<dbReference type="Pfam" id="PF01757">
    <property type="entry name" value="Acyl_transf_3"/>
    <property type="match status" value="1"/>
</dbReference>
<keyword evidence="5 7" id="KW-1133">Transmembrane helix</keyword>
<dbReference type="GO" id="GO:0005886">
    <property type="term" value="C:plasma membrane"/>
    <property type="evidence" value="ECO:0007669"/>
    <property type="project" value="UniProtKB-SubCell"/>
</dbReference>
<evidence type="ECO:0000256" key="3">
    <source>
        <dbReference type="ARBA" id="ARBA00022475"/>
    </source>
</evidence>
<keyword evidence="6 7" id="KW-0472">Membrane</keyword>
<dbReference type="InterPro" id="IPR002656">
    <property type="entry name" value="Acyl_transf_3_dom"/>
</dbReference>
<feature type="domain" description="Acyltransferase 3" evidence="8">
    <location>
        <begin position="5"/>
        <end position="347"/>
    </location>
</feature>
<evidence type="ECO:0000256" key="7">
    <source>
        <dbReference type="SAM" id="Phobius"/>
    </source>
</evidence>
<keyword evidence="9" id="KW-0012">Acyltransferase</keyword>
<dbReference type="AlphaFoldDB" id="A0A412G7S9"/>
<feature type="transmembrane region" description="Helical" evidence="7">
    <location>
        <begin position="57"/>
        <end position="75"/>
    </location>
</feature>
<evidence type="ECO:0000256" key="2">
    <source>
        <dbReference type="ARBA" id="ARBA00007400"/>
    </source>
</evidence>
<evidence type="ECO:0000256" key="5">
    <source>
        <dbReference type="ARBA" id="ARBA00022989"/>
    </source>
</evidence>
<dbReference type="GeneID" id="79860731"/>
<feature type="transmembrane region" description="Helical" evidence="7">
    <location>
        <begin position="264"/>
        <end position="284"/>
    </location>
</feature>
<evidence type="ECO:0000313" key="10">
    <source>
        <dbReference type="Proteomes" id="UP000285864"/>
    </source>
</evidence>
<dbReference type="GO" id="GO:0009246">
    <property type="term" value="P:enterobacterial common antigen biosynthetic process"/>
    <property type="evidence" value="ECO:0007669"/>
    <property type="project" value="TreeGrafter"/>
</dbReference>
<feature type="transmembrane region" description="Helical" evidence="7">
    <location>
        <begin position="304"/>
        <end position="321"/>
    </location>
</feature>
<accession>A0A412G7S9</accession>
<organism evidence="9 10">
    <name type="scientific">Phocaeicola coprocola</name>
    <dbReference type="NCBI Taxonomy" id="310298"/>
    <lineage>
        <taxon>Bacteria</taxon>
        <taxon>Pseudomonadati</taxon>
        <taxon>Bacteroidota</taxon>
        <taxon>Bacteroidia</taxon>
        <taxon>Bacteroidales</taxon>
        <taxon>Bacteroidaceae</taxon>
        <taxon>Phocaeicola</taxon>
    </lineage>
</organism>
<dbReference type="PANTHER" id="PTHR40074:SF2">
    <property type="entry name" value="O-ACETYLTRANSFERASE WECH"/>
    <property type="match status" value="1"/>
</dbReference>
<dbReference type="GO" id="GO:0016413">
    <property type="term" value="F:O-acetyltransferase activity"/>
    <property type="evidence" value="ECO:0007669"/>
    <property type="project" value="TreeGrafter"/>
</dbReference>
<keyword evidence="3" id="KW-1003">Cell membrane</keyword>
<keyword evidence="9" id="KW-0808">Transferase</keyword>
<comment type="similarity">
    <text evidence="2">Belongs to the acyltransferase 3 family.</text>
</comment>
<feature type="transmembrane region" description="Helical" evidence="7">
    <location>
        <begin position="167"/>
        <end position="186"/>
    </location>
</feature>
<feature type="transmembrane region" description="Helical" evidence="7">
    <location>
        <begin position="229"/>
        <end position="248"/>
    </location>
</feature>
<dbReference type="PANTHER" id="PTHR40074">
    <property type="entry name" value="O-ACETYLTRANSFERASE WECH"/>
    <property type="match status" value="1"/>
</dbReference>
<feature type="transmembrane region" description="Helical" evidence="7">
    <location>
        <begin position="327"/>
        <end position="348"/>
    </location>
</feature>
<dbReference type="Proteomes" id="UP000285864">
    <property type="component" value="Unassembled WGS sequence"/>
</dbReference>
<evidence type="ECO:0000256" key="6">
    <source>
        <dbReference type="ARBA" id="ARBA00023136"/>
    </source>
</evidence>
<sequence>MKRIVFLDYVRIFACFLVMVVHASENFYGAAGSTDMVGPQSYLASETDRLWVSVYDGFSRMSVPLFMIVSAFLLVPMKEGQNMWQFYRHRFMRILPPFLIFMVLYSTLPMLWGQIDSATSVKDLSRIWLNFPTLAGHLWFMYPLISLYLFIPIVSPWISKASAKEERFFIVLFLVSTCMPYLNRVAGEVWGQCFWNEYHMLWYFSGYLGYLVLAHYIRVHLTWSRSKRLWGGGLLMVIGALWTIYSFYCQAVPGEILSTPVIEIGWAFCTINCVLLTAGTFLIFSTIKAPSAPRWVTEMSKLSYGMYLMHIFWLGLWAALFKHNLALPTVMAIPCIAVCTFISSLIATKIISLIPGSKWVIG</sequence>
<name>A0A412G7S9_9BACT</name>
<comment type="subcellular location">
    <subcellularLocation>
        <location evidence="1">Cell membrane</location>
        <topology evidence="1">Multi-pass membrane protein</topology>
    </subcellularLocation>
</comment>
<feature type="transmembrane region" description="Helical" evidence="7">
    <location>
        <begin position="135"/>
        <end position="155"/>
    </location>
</feature>
<feature type="transmembrane region" description="Helical" evidence="7">
    <location>
        <begin position="198"/>
        <end position="217"/>
    </location>
</feature>
<feature type="transmembrane region" description="Helical" evidence="7">
    <location>
        <begin position="95"/>
        <end position="115"/>
    </location>
</feature>
<protein>
    <submittedName>
        <fullName evidence="9">Acyltransferase</fullName>
    </submittedName>
</protein>
<gene>
    <name evidence="9" type="ORF">DWY20_14315</name>
</gene>
<evidence type="ECO:0000256" key="4">
    <source>
        <dbReference type="ARBA" id="ARBA00022692"/>
    </source>
</evidence>
<reference evidence="9 10" key="1">
    <citation type="submission" date="2018-08" db="EMBL/GenBank/DDBJ databases">
        <title>A genome reference for cultivated species of the human gut microbiota.</title>
        <authorList>
            <person name="Zou Y."/>
            <person name="Xue W."/>
            <person name="Luo G."/>
        </authorList>
    </citation>
    <scope>NUCLEOTIDE SEQUENCE [LARGE SCALE GENOMIC DNA]</scope>
    <source>
        <strain evidence="9 10">AF24-2</strain>
    </source>
</reference>
<keyword evidence="4 7" id="KW-0812">Transmembrane</keyword>